<evidence type="ECO:0000313" key="1">
    <source>
        <dbReference type="EMBL" id="PZD72612.1"/>
    </source>
</evidence>
<sequence length="152" mass="17812">MIASSILDFAWIDAVDHQPNQPVMIIYEGVSMYLSEADNRALLEQLERRFGFAHVVFDVLNRKVANRTRRHDTVSKTSAQFQWGIDRSRELETWNPNFVLKEEQFYLQHFLDYPQRLPTTWRVISQLLPALPMALFKNSGRIVRLQLGPEPI</sequence>
<dbReference type="InterPro" id="IPR029063">
    <property type="entry name" value="SAM-dependent_MTases_sf"/>
</dbReference>
<comment type="caution">
    <text evidence="1">The sequence shown here is derived from an EMBL/GenBank/DDBJ whole genome shotgun (WGS) entry which is preliminary data.</text>
</comment>
<name>A0A2W1JP11_9CYAN</name>
<evidence type="ECO:0000313" key="2">
    <source>
        <dbReference type="Proteomes" id="UP000248857"/>
    </source>
</evidence>
<dbReference type="RefSeq" id="WP_233501613.1">
    <property type="nucleotide sequence ID" value="NZ_CAWNWM010000009.1"/>
</dbReference>
<dbReference type="Proteomes" id="UP000248857">
    <property type="component" value="Unassembled WGS sequence"/>
</dbReference>
<proteinExistence type="predicted"/>
<keyword evidence="2" id="KW-1185">Reference proteome</keyword>
<gene>
    <name evidence="1" type="ORF">C1752_03448</name>
</gene>
<protein>
    <submittedName>
        <fullName evidence="1">Uncharacterized protein</fullName>
    </submittedName>
</protein>
<organism evidence="1 2">
    <name type="scientific">Acaryochloris thomasi RCC1774</name>
    <dbReference type="NCBI Taxonomy" id="1764569"/>
    <lineage>
        <taxon>Bacteria</taxon>
        <taxon>Bacillati</taxon>
        <taxon>Cyanobacteriota</taxon>
        <taxon>Cyanophyceae</taxon>
        <taxon>Acaryochloridales</taxon>
        <taxon>Acaryochloridaceae</taxon>
        <taxon>Acaryochloris</taxon>
        <taxon>Acaryochloris thomasi</taxon>
    </lineage>
</organism>
<dbReference type="Gene3D" id="3.40.50.150">
    <property type="entry name" value="Vaccinia Virus protein VP39"/>
    <property type="match status" value="1"/>
</dbReference>
<reference evidence="1 2" key="1">
    <citation type="journal article" date="2018" name="Sci. Rep.">
        <title>A novel species of the marine cyanobacterium Acaryochloris with a unique pigment content and lifestyle.</title>
        <authorList>
            <person name="Partensky F."/>
            <person name="Six C."/>
            <person name="Ratin M."/>
            <person name="Garczarek L."/>
            <person name="Vaulot D."/>
            <person name="Probert I."/>
            <person name="Calteau A."/>
            <person name="Gourvil P."/>
            <person name="Marie D."/>
            <person name="Grebert T."/>
            <person name="Bouchier C."/>
            <person name="Le Panse S."/>
            <person name="Gachenot M."/>
            <person name="Rodriguez F."/>
            <person name="Garrido J.L."/>
        </authorList>
    </citation>
    <scope>NUCLEOTIDE SEQUENCE [LARGE SCALE GENOMIC DNA]</scope>
    <source>
        <strain evidence="1 2">RCC1774</strain>
    </source>
</reference>
<dbReference type="AlphaFoldDB" id="A0A2W1JP11"/>
<accession>A0A2W1JP11</accession>
<dbReference type="SUPFAM" id="SSF53335">
    <property type="entry name" value="S-adenosyl-L-methionine-dependent methyltransferases"/>
    <property type="match status" value="1"/>
</dbReference>
<dbReference type="EMBL" id="PQWO01000009">
    <property type="protein sequence ID" value="PZD72612.1"/>
    <property type="molecule type" value="Genomic_DNA"/>
</dbReference>